<reference evidence="1 2" key="1">
    <citation type="submission" date="2020-07" db="EMBL/GenBank/DDBJ databases">
        <title>Sequencing the genomes of 1000 actinobacteria strains.</title>
        <authorList>
            <person name="Klenk H.-P."/>
        </authorList>
    </citation>
    <scope>NUCLEOTIDE SEQUENCE [LARGE SCALE GENOMIC DNA]</scope>
    <source>
        <strain evidence="1 2">DSM 44121</strain>
    </source>
</reference>
<evidence type="ECO:0008006" key="3">
    <source>
        <dbReference type="Google" id="ProtNLM"/>
    </source>
</evidence>
<dbReference type="Proteomes" id="UP000540568">
    <property type="component" value="Unassembled WGS sequence"/>
</dbReference>
<keyword evidence="2" id="KW-1185">Reference proteome</keyword>
<dbReference type="RefSeq" id="WP_182618024.1">
    <property type="nucleotide sequence ID" value="NZ_BAAATF010000003.1"/>
</dbReference>
<dbReference type="AlphaFoldDB" id="A0A7W3JAM5"/>
<evidence type="ECO:0000313" key="2">
    <source>
        <dbReference type="Proteomes" id="UP000540568"/>
    </source>
</evidence>
<organism evidence="1 2">
    <name type="scientific">Promicromonospora sukumoe</name>
    <dbReference type="NCBI Taxonomy" id="88382"/>
    <lineage>
        <taxon>Bacteria</taxon>
        <taxon>Bacillati</taxon>
        <taxon>Actinomycetota</taxon>
        <taxon>Actinomycetes</taxon>
        <taxon>Micrococcales</taxon>
        <taxon>Promicromonosporaceae</taxon>
        <taxon>Promicromonospora</taxon>
    </lineage>
</organism>
<accession>A0A7W3JAM5</accession>
<comment type="caution">
    <text evidence="1">The sequence shown here is derived from an EMBL/GenBank/DDBJ whole genome shotgun (WGS) entry which is preliminary data.</text>
</comment>
<gene>
    <name evidence="1" type="ORF">FHX71_003211</name>
</gene>
<name>A0A7W3JAM5_9MICO</name>
<protein>
    <recommendedName>
        <fullName evidence="3">Resolvase-like protein</fullName>
    </recommendedName>
</protein>
<sequence length="115" mass="12325">MTGPRPVALGYVAARDTAEVERQSREVTAYVSAEGLALVEILDDTRDGLTISQVADAARTHGVDVVVVPAEARLAEAYTRLAYELERDGMRCVLLGDPHPTTRHGHVLSGLGSRS</sequence>
<evidence type="ECO:0000313" key="1">
    <source>
        <dbReference type="EMBL" id="MBA8809269.1"/>
    </source>
</evidence>
<proteinExistence type="predicted"/>
<dbReference type="EMBL" id="JACGWV010000001">
    <property type="protein sequence ID" value="MBA8809269.1"/>
    <property type="molecule type" value="Genomic_DNA"/>
</dbReference>